<dbReference type="RefSeq" id="WP_154431539.1">
    <property type="nucleotide sequence ID" value="NZ_JBQHQP010000012.1"/>
</dbReference>
<keyword evidence="1" id="KW-1133">Transmembrane helix</keyword>
<keyword evidence="3" id="KW-1185">Reference proteome</keyword>
<sequence length="112" mass="12492">MTGRTEIRVREIRRRTRRYRRRRENRELFSLTAFGLFLLAGISVLLHGVQAPGVSAVAEGYGSVLLREDAGAYIVVGIAAFVVGVTLTVICIRLKKKKTNRTEDAGESEEQT</sequence>
<keyword evidence="1" id="KW-0812">Transmembrane</keyword>
<dbReference type="EMBL" id="VUMS01000005">
    <property type="protein sequence ID" value="MST65808.1"/>
    <property type="molecule type" value="Genomic_DNA"/>
</dbReference>
<evidence type="ECO:0000256" key="1">
    <source>
        <dbReference type="SAM" id="Phobius"/>
    </source>
</evidence>
<comment type="caution">
    <text evidence="2">The sequence shown here is derived from an EMBL/GenBank/DDBJ whole genome shotgun (WGS) entry which is preliminary data.</text>
</comment>
<proteinExistence type="predicted"/>
<feature type="transmembrane region" description="Helical" evidence="1">
    <location>
        <begin position="72"/>
        <end position="92"/>
    </location>
</feature>
<organism evidence="2 3">
    <name type="scientific">Oliverpabstia intestinalis</name>
    <dbReference type="NCBI Taxonomy" id="2606633"/>
    <lineage>
        <taxon>Bacteria</taxon>
        <taxon>Bacillati</taxon>
        <taxon>Bacillota</taxon>
        <taxon>Clostridia</taxon>
        <taxon>Lachnospirales</taxon>
        <taxon>Lachnospiraceae</taxon>
        <taxon>Oliverpabstia</taxon>
    </lineage>
</organism>
<gene>
    <name evidence="2" type="ORF">FYJ57_03455</name>
</gene>
<dbReference type="AlphaFoldDB" id="A0A7X2P1K7"/>
<keyword evidence="1" id="KW-0472">Membrane</keyword>
<evidence type="ECO:0000313" key="2">
    <source>
        <dbReference type="EMBL" id="MST65808.1"/>
    </source>
</evidence>
<reference evidence="2 3" key="1">
    <citation type="submission" date="2019-08" db="EMBL/GenBank/DDBJ databases">
        <title>In-depth cultivation of the pig gut microbiome towards novel bacterial diversity and tailored functional studies.</title>
        <authorList>
            <person name="Wylensek D."/>
            <person name="Hitch T.C.A."/>
            <person name="Clavel T."/>
        </authorList>
    </citation>
    <scope>NUCLEOTIDE SEQUENCE [LARGE SCALE GENOMIC DNA]</scope>
    <source>
        <strain evidence="2 3">BSM-380-WT-5A</strain>
    </source>
</reference>
<dbReference type="Proteomes" id="UP000440513">
    <property type="component" value="Unassembled WGS sequence"/>
</dbReference>
<protein>
    <submittedName>
        <fullName evidence="2">Uncharacterized protein</fullName>
    </submittedName>
</protein>
<evidence type="ECO:0000313" key="3">
    <source>
        <dbReference type="Proteomes" id="UP000440513"/>
    </source>
</evidence>
<name>A0A7X2P1K7_9FIRM</name>
<accession>A0A7X2P1K7</accession>